<sequence length="213" mass="22781">MPDAPVRVLLADDEPLVRSGLRLILDAEPDLEVVGEAGDGAQAVELTRSLRPDVVCMDVRMPGVDGLRATELVLRLPEPPRVLVVTTFEHDGYVLDALTAGASGFLLKRARADEMVQAVRTVAVGQSLLYPQALRDLVRTRPRAASGAPALTPREREVLALVAQGMTNAEIATALVVGVETVRTHVASVLAKLQARDRTQAVVLGYRAGLVEL</sequence>
<evidence type="ECO:0000256" key="5">
    <source>
        <dbReference type="PROSITE-ProRule" id="PRU00169"/>
    </source>
</evidence>
<dbReference type="AlphaFoldDB" id="A0A7W3PHC1"/>
<evidence type="ECO:0000313" key="9">
    <source>
        <dbReference type="Proteomes" id="UP000540568"/>
    </source>
</evidence>
<dbReference type="EMBL" id="JACGWV010000003">
    <property type="protein sequence ID" value="MBA8811484.1"/>
    <property type="molecule type" value="Genomic_DNA"/>
</dbReference>
<dbReference type="SUPFAM" id="SSF46894">
    <property type="entry name" value="C-terminal effector domain of the bipartite response regulators"/>
    <property type="match status" value="1"/>
</dbReference>
<dbReference type="Proteomes" id="UP000540568">
    <property type="component" value="Unassembled WGS sequence"/>
</dbReference>
<feature type="modified residue" description="4-aspartylphosphate" evidence="5">
    <location>
        <position position="58"/>
    </location>
</feature>
<dbReference type="InterPro" id="IPR001789">
    <property type="entry name" value="Sig_transdc_resp-reg_receiver"/>
</dbReference>
<dbReference type="CDD" id="cd06170">
    <property type="entry name" value="LuxR_C_like"/>
    <property type="match status" value="1"/>
</dbReference>
<keyword evidence="2" id="KW-0805">Transcription regulation</keyword>
<keyword evidence="4" id="KW-0804">Transcription</keyword>
<dbReference type="SMART" id="SM00448">
    <property type="entry name" value="REC"/>
    <property type="match status" value="1"/>
</dbReference>
<comment type="caution">
    <text evidence="8">The sequence shown here is derived from an EMBL/GenBank/DDBJ whole genome shotgun (WGS) entry which is preliminary data.</text>
</comment>
<dbReference type="PROSITE" id="PS00622">
    <property type="entry name" value="HTH_LUXR_1"/>
    <property type="match status" value="1"/>
</dbReference>
<evidence type="ECO:0000256" key="3">
    <source>
        <dbReference type="ARBA" id="ARBA00023125"/>
    </source>
</evidence>
<feature type="domain" description="HTH luxR-type" evidence="6">
    <location>
        <begin position="144"/>
        <end position="209"/>
    </location>
</feature>
<dbReference type="GO" id="GO:0003677">
    <property type="term" value="F:DNA binding"/>
    <property type="evidence" value="ECO:0007669"/>
    <property type="project" value="UniProtKB-KW"/>
</dbReference>
<keyword evidence="9" id="KW-1185">Reference proteome</keyword>
<evidence type="ECO:0000259" key="7">
    <source>
        <dbReference type="PROSITE" id="PS50110"/>
    </source>
</evidence>
<evidence type="ECO:0000256" key="4">
    <source>
        <dbReference type="ARBA" id="ARBA00023163"/>
    </source>
</evidence>
<dbReference type="InterPro" id="IPR039420">
    <property type="entry name" value="WalR-like"/>
</dbReference>
<evidence type="ECO:0000313" key="8">
    <source>
        <dbReference type="EMBL" id="MBA8811484.1"/>
    </source>
</evidence>
<organism evidence="8 9">
    <name type="scientific">Promicromonospora sukumoe</name>
    <dbReference type="NCBI Taxonomy" id="88382"/>
    <lineage>
        <taxon>Bacteria</taxon>
        <taxon>Bacillati</taxon>
        <taxon>Actinomycetota</taxon>
        <taxon>Actinomycetes</taxon>
        <taxon>Micrococcales</taxon>
        <taxon>Promicromonosporaceae</taxon>
        <taxon>Promicromonospora</taxon>
    </lineage>
</organism>
<evidence type="ECO:0000256" key="1">
    <source>
        <dbReference type="ARBA" id="ARBA00022553"/>
    </source>
</evidence>
<dbReference type="RefSeq" id="WP_182620597.1">
    <property type="nucleotide sequence ID" value="NZ_BAAATF010000001.1"/>
</dbReference>
<keyword evidence="3 8" id="KW-0238">DNA-binding</keyword>
<dbReference type="InterPro" id="IPR058245">
    <property type="entry name" value="NreC/VraR/RcsB-like_REC"/>
</dbReference>
<dbReference type="Pfam" id="PF00072">
    <property type="entry name" value="Response_reg"/>
    <property type="match status" value="1"/>
</dbReference>
<evidence type="ECO:0000259" key="6">
    <source>
        <dbReference type="PROSITE" id="PS50043"/>
    </source>
</evidence>
<dbReference type="InterPro" id="IPR016032">
    <property type="entry name" value="Sig_transdc_resp-reg_C-effctor"/>
</dbReference>
<dbReference type="InterPro" id="IPR000792">
    <property type="entry name" value="Tscrpt_reg_LuxR_C"/>
</dbReference>
<dbReference type="PROSITE" id="PS50043">
    <property type="entry name" value="HTH_LUXR_2"/>
    <property type="match status" value="1"/>
</dbReference>
<gene>
    <name evidence="8" type="ORF">FHX71_005491</name>
</gene>
<keyword evidence="1 5" id="KW-0597">Phosphoprotein</keyword>
<dbReference type="SUPFAM" id="SSF52172">
    <property type="entry name" value="CheY-like"/>
    <property type="match status" value="1"/>
</dbReference>
<accession>A0A7W3PHC1</accession>
<name>A0A7W3PHC1_9MICO</name>
<dbReference type="GO" id="GO:0006355">
    <property type="term" value="P:regulation of DNA-templated transcription"/>
    <property type="evidence" value="ECO:0007669"/>
    <property type="project" value="InterPro"/>
</dbReference>
<dbReference type="PANTHER" id="PTHR43214:SF24">
    <property type="entry name" value="TRANSCRIPTIONAL REGULATORY PROTEIN NARL-RELATED"/>
    <property type="match status" value="1"/>
</dbReference>
<dbReference type="CDD" id="cd17535">
    <property type="entry name" value="REC_NarL-like"/>
    <property type="match status" value="1"/>
</dbReference>
<dbReference type="PROSITE" id="PS50110">
    <property type="entry name" value="RESPONSE_REGULATORY"/>
    <property type="match status" value="1"/>
</dbReference>
<dbReference type="PANTHER" id="PTHR43214">
    <property type="entry name" value="TWO-COMPONENT RESPONSE REGULATOR"/>
    <property type="match status" value="1"/>
</dbReference>
<reference evidence="8 9" key="1">
    <citation type="submission" date="2020-07" db="EMBL/GenBank/DDBJ databases">
        <title>Sequencing the genomes of 1000 actinobacteria strains.</title>
        <authorList>
            <person name="Klenk H.-P."/>
        </authorList>
    </citation>
    <scope>NUCLEOTIDE SEQUENCE [LARGE SCALE GENOMIC DNA]</scope>
    <source>
        <strain evidence="8 9">DSM 44121</strain>
    </source>
</reference>
<evidence type="ECO:0000256" key="2">
    <source>
        <dbReference type="ARBA" id="ARBA00023015"/>
    </source>
</evidence>
<proteinExistence type="predicted"/>
<dbReference type="SMART" id="SM00421">
    <property type="entry name" value="HTH_LUXR"/>
    <property type="match status" value="1"/>
</dbReference>
<feature type="domain" description="Response regulatory" evidence="7">
    <location>
        <begin position="7"/>
        <end position="123"/>
    </location>
</feature>
<dbReference type="PRINTS" id="PR00038">
    <property type="entry name" value="HTHLUXR"/>
</dbReference>
<dbReference type="GO" id="GO:0000160">
    <property type="term" value="P:phosphorelay signal transduction system"/>
    <property type="evidence" value="ECO:0007669"/>
    <property type="project" value="InterPro"/>
</dbReference>
<protein>
    <submittedName>
        <fullName evidence="8">DNA-binding NarL/FixJ family response regulator</fullName>
    </submittedName>
</protein>
<dbReference type="Gene3D" id="3.40.50.2300">
    <property type="match status" value="1"/>
</dbReference>
<dbReference type="Pfam" id="PF00196">
    <property type="entry name" value="GerE"/>
    <property type="match status" value="1"/>
</dbReference>
<dbReference type="InterPro" id="IPR011006">
    <property type="entry name" value="CheY-like_superfamily"/>
</dbReference>